<organism evidence="9 10">
    <name type="scientific">Dechloromonas denitrificans</name>
    <dbReference type="NCBI Taxonomy" id="281362"/>
    <lineage>
        <taxon>Bacteria</taxon>
        <taxon>Pseudomonadati</taxon>
        <taxon>Pseudomonadota</taxon>
        <taxon>Betaproteobacteria</taxon>
        <taxon>Rhodocyclales</taxon>
        <taxon>Azonexaceae</taxon>
        <taxon>Dechloromonas</taxon>
    </lineage>
</organism>
<comment type="function">
    <text evidence="7">Part of the tripartite ATP-independent periplasmic (TRAP) transport system.</text>
</comment>
<comment type="similarity">
    <text evidence="7">Belongs to the TRAP transporter large permease family.</text>
</comment>
<evidence type="ECO:0000256" key="2">
    <source>
        <dbReference type="ARBA" id="ARBA00022475"/>
    </source>
</evidence>
<name>A0A133XKE6_9RHOO</name>
<dbReference type="GO" id="GO:0005886">
    <property type="term" value="C:plasma membrane"/>
    <property type="evidence" value="ECO:0007669"/>
    <property type="project" value="UniProtKB-SubCell"/>
</dbReference>
<feature type="transmembrane region" description="Helical" evidence="7">
    <location>
        <begin position="167"/>
        <end position="194"/>
    </location>
</feature>
<dbReference type="PANTHER" id="PTHR33362">
    <property type="entry name" value="SIALIC ACID TRAP TRANSPORTER PERMEASE PROTEIN SIAT-RELATED"/>
    <property type="match status" value="1"/>
</dbReference>
<dbReference type="NCBIfam" id="TIGR00786">
    <property type="entry name" value="dctM"/>
    <property type="match status" value="1"/>
</dbReference>
<gene>
    <name evidence="9" type="ORF">AT959_07090</name>
</gene>
<dbReference type="InterPro" id="IPR004681">
    <property type="entry name" value="TRAP_DctM"/>
</dbReference>
<comment type="subunit">
    <text evidence="7">The complex comprises the extracytoplasmic solute receptor protein and the two transmembrane proteins.</text>
</comment>
<evidence type="ECO:0000256" key="3">
    <source>
        <dbReference type="ARBA" id="ARBA00022519"/>
    </source>
</evidence>
<dbReference type="EMBL" id="LODL01000013">
    <property type="protein sequence ID" value="KXB31422.1"/>
    <property type="molecule type" value="Genomic_DNA"/>
</dbReference>
<feature type="transmembrane region" description="Helical" evidence="7">
    <location>
        <begin position="271"/>
        <end position="291"/>
    </location>
</feature>
<protein>
    <recommendedName>
        <fullName evidence="7">TRAP transporter large permease protein</fullName>
    </recommendedName>
</protein>
<evidence type="ECO:0000256" key="1">
    <source>
        <dbReference type="ARBA" id="ARBA00004429"/>
    </source>
</evidence>
<keyword evidence="3 7" id="KW-0997">Cell inner membrane</keyword>
<dbReference type="InterPro" id="IPR010656">
    <property type="entry name" value="DctM"/>
</dbReference>
<feature type="transmembrane region" description="Helical" evidence="7">
    <location>
        <begin position="90"/>
        <end position="108"/>
    </location>
</feature>
<comment type="caution">
    <text evidence="7">Lacks conserved residue(s) required for the propagation of feature annotation.</text>
</comment>
<evidence type="ECO:0000256" key="4">
    <source>
        <dbReference type="ARBA" id="ARBA00022692"/>
    </source>
</evidence>
<dbReference type="PIRSF" id="PIRSF006066">
    <property type="entry name" value="HI0050"/>
    <property type="match status" value="1"/>
</dbReference>
<feature type="transmembrane region" description="Helical" evidence="7">
    <location>
        <begin position="354"/>
        <end position="375"/>
    </location>
</feature>
<sequence length="427" mass="45279">MMDWLLFGVFIFLMLSGVPLAVAMGLAGIAVVGAADLGMMSLPTNVYTGIAKYPLMAIPVFVIAGLIFERAGVAATIVRFASALVGQRRGSLAIVAILVAMILGGISGSGPADSAAVGAVMLPSMLKAGYPRSFTAGVIAAAGSTDILIPPSIAFVIYSLLVPQASVPALFAAGMIPGILSGLTLILVAWWLSVRNNFEAEPAEPRPPFWQSLKEAGWGLLAPVIILGGMRSGFFTPTEAAVVAVFYGLLVGMVIYRTLTWKEVYQVLVESAEISSVILTVVALASVFAWGSNTLGTFDHLAATLLGTGLSEIPMLLSIQLLLLIAGMFLDAISIYFIFLPLLIPIAIHFNWDLVWFGVIITMNMALGQFHPPLGVNLMVTCRMAGVSMESTVPWVLWMVAAMAGTMMLVTFVSDLALWLPRHLGYL</sequence>
<dbReference type="AlphaFoldDB" id="A0A133XKE6"/>
<feature type="transmembrane region" description="Helical" evidence="7">
    <location>
        <begin position="137"/>
        <end position="161"/>
    </location>
</feature>
<dbReference type="Proteomes" id="UP000070186">
    <property type="component" value="Unassembled WGS sequence"/>
</dbReference>
<feature type="transmembrane region" description="Helical" evidence="7">
    <location>
        <begin position="58"/>
        <end position="78"/>
    </location>
</feature>
<comment type="subcellular location">
    <subcellularLocation>
        <location evidence="1 7">Cell inner membrane</location>
        <topology evidence="1 7">Multi-pass membrane protein</topology>
    </subcellularLocation>
</comment>
<dbReference type="STRING" id="281362.AT959_07090"/>
<dbReference type="GO" id="GO:0022857">
    <property type="term" value="F:transmembrane transporter activity"/>
    <property type="evidence" value="ECO:0007669"/>
    <property type="project" value="UniProtKB-UniRule"/>
</dbReference>
<evidence type="ECO:0000256" key="5">
    <source>
        <dbReference type="ARBA" id="ARBA00022989"/>
    </source>
</evidence>
<feature type="domain" description="TRAP C4-dicarboxylate transport system permease DctM subunit" evidence="8">
    <location>
        <begin position="7"/>
        <end position="412"/>
    </location>
</feature>
<keyword evidence="10" id="KW-1185">Reference proteome</keyword>
<dbReference type="RefSeq" id="WP_066882056.1">
    <property type="nucleotide sequence ID" value="NZ_LODL01000013.1"/>
</dbReference>
<evidence type="ECO:0000256" key="6">
    <source>
        <dbReference type="ARBA" id="ARBA00023136"/>
    </source>
</evidence>
<keyword evidence="5 7" id="KW-1133">Transmembrane helix</keyword>
<accession>A0A133XKE6</accession>
<evidence type="ECO:0000259" key="8">
    <source>
        <dbReference type="Pfam" id="PF06808"/>
    </source>
</evidence>
<keyword evidence="7" id="KW-0813">Transport</keyword>
<keyword evidence="4 7" id="KW-0812">Transmembrane</keyword>
<proteinExistence type="inferred from homology"/>
<keyword evidence="2" id="KW-1003">Cell membrane</keyword>
<feature type="transmembrane region" description="Helical" evidence="7">
    <location>
        <begin position="240"/>
        <end position="259"/>
    </location>
</feature>
<dbReference type="Pfam" id="PF06808">
    <property type="entry name" value="DctM"/>
    <property type="match status" value="1"/>
</dbReference>
<feature type="transmembrane region" description="Helical" evidence="7">
    <location>
        <begin position="395"/>
        <end position="420"/>
    </location>
</feature>
<evidence type="ECO:0000313" key="9">
    <source>
        <dbReference type="EMBL" id="KXB31422.1"/>
    </source>
</evidence>
<comment type="caution">
    <text evidence="9">The sequence shown here is derived from an EMBL/GenBank/DDBJ whole genome shotgun (WGS) entry which is preliminary data.</text>
</comment>
<evidence type="ECO:0000256" key="7">
    <source>
        <dbReference type="RuleBase" id="RU369079"/>
    </source>
</evidence>
<dbReference type="PANTHER" id="PTHR33362:SF5">
    <property type="entry name" value="C4-DICARBOXYLATE TRAP TRANSPORTER LARGE PERMEASE PROTEIN DCTM"/>
    <property type="match status" value="1"/>
</dbReference>
<reference evidence="9 10" key="1">
    <citation type="submission" date="2015-12" db="EMBL/GenBank/DDBJ databases">
        <title>Nitrous oxide reduction kinetics distinguish bacteria harboring typical versus atypical NosZ.</title>
        <authorList>
            <person name="Yoon S."/>
            <person name="Nissen S."/>
            <person name="Park D."/>
            <person name="Sanford R.A."/>
            <person name="Loeffler F.E."/>
        </authorList>
    </citation>
    <scope>NUCLEOTIDE SEQUENCE [LARGE SCALE GENOMIC DNA]</scope>
    <source>
        <strain evidence="9 10">ATCC BAA-841</strain>
    </source>
</reference>
<evidence type="ECO:0000313" key="10">
    <source>
        <dbReference type="Proteomes" id="UP000070186"/>
    </source>
</evidence>
<keyword evidence="6 7" id="KW-0472">Membrane</keyword>